<evidence type="ECO:0000313" key="2">
    <source>
        <dbReference type="Proteomes" id="UP001281761"/>
    </source>
</evidence>
<protein>
    <submittedName>
        <fullName evidence="1">Uncharacterized protein</fullName>
    </submittedName>
</protein>
<sequence length="498" mass="53263">MLCDVTHHSRSDSIAPFVGLANSHSSLVSSASADLSDLHNAEMEAIAVIGTGLWLESKDLIFGTGPLFSFGMNEHVSCLGPSGCPLRMETHLLSSTLVNVSSSSSAFSPSKQLFGSEVRQLVVGGCVSQSTNHDSGTGMMSPNLGGNLKCLNTSFSSCIRDQNAGASFQNRNFTQDSEPGRFDDPNASATVSFECCTFLEMSFSGGWNEGAAAIFLSETNAQLSVRNSYFHTCRCEGGWESGGAIHFQCKSAFYARDIDLYHVTFTDCYAGQNGVCVYAYDASRAEVIVSEGGSNRTEECGSFSTSCGSIGIGWKCGTEEEGSNDVILLIHTSARFGTQIHIGQRTLEMRSLFEGEGRVDVEEGVRWEGKEEGVVVVAGGWLQMLALTLRLPRPSLVGEAKTASVVVSGFGECVLDGVRVVESWEGEGVGMGMVLWSGGSLRLTQNEMKSIWMESNVSLVKCSSSSTEVTLEMSDCMFIEVETRNAELVAFSSTLASS</sequence>
<organism evidence="1 2">
    <name type="scientific">Blattamonas nauphoetae</name>
    <dbReference type="NCBI Taxonomy" id="2049346"/>
    <lineage>
        <taxon>Eukaryota</taxon>
        <taxon>Metamonada</taxon>
        <taxon>Preaxostyla</taxon>
        <taxon>Oxymonadida</taxon>
        <taxon>Blattamonas</taxon>
    </lineage>
</organism>
<name>A0ABQ9XK84_9EUKA</name>
<proteinExistence type="predicted"/>
<evidence type="ECO:0000313" key="1">
    <source>
        <dbReference type="EMBL" id="KAK2952836.1"/>
    </source>
</evidence>
<dbReference type="Proteomes" id="UP001281761">
    <property type="component" value="Unassembled WGS sequence"/>
</dbReference>
<gene>
    <name evidence="1" type="ORF">BLNAU_12157</name>
</gene>
<accession>A0ABQ9XK84</accession>
<dbReference type="EMBL" id="JARBJD010000098">
    <property type="protein sequence ID" value="KAK2952836.1"/>
    <property type="molecule type" value="Genomic_DNA"/>
</dbReference>
<comment type="caution">
    <text evidence="1">The sequence shown here is derived from an EMBL/GenBank/DDBJ whole genome shotgun (WGS) entry which is preliminary data.</text>
</comment>
<reference evidence="1 2" key="1">
    <citation type="journal article" date="2022" name="bioRxiv">
        <title>Genomics of Preaxostyla Flagellates Illuminates Evolutionary Transitions and the Path Towards Mitochondrial Loss.</title>
        <authorList>
            <person name="Novak L.V.F."/>
            <person name="Treitli S.C."/>
            <person name="Pyrih J."/>
            <person name="Halakuc P."/>
            <person name="Pipaliya S.V."/>
            <person name="Vacek V."/>
            <person name="Brzon O."/>
            <person name="Soukal P."/>
            <person name="Eme L."/>
            <person name="Dacks J.B."/>
            <person name="Karnkowska A."/>
            <person name="Elias M."/>
            <person name="Hampl V."/>
        </authorList>
    </citation>
    <scope>NUCLEOTIDE SEQUENCE [LARGE SCALE GENOMIC DNA]</scope>
    <source>
        <strain evidence="1">NAU3</strain>
        <tissue evidence="1">Gut</tissue>
    </source>
</reference>
<keyword evidence="2" id="KW-1185">Reference proteome</keyword>